<dbReference type="Proteomes" id="UP000054011">
    <property type="component" value="Unassembled WGS sequence"/>
</dbReference>
<keyword evidence="2" id="KW-1185">Reference proteome</keyword>
<reference evidence="1 2" key="1">
    <citation type="submission" date="2015-11" db="EMBL/GenBank/DDBJ databases">
        <title>Genome-wide analysis reveals the secondary metabolome in Streptomyces kanasensis ZX01.</title>
        <authorList>
            <person name="Zhang G."/>
            <person name="Han L."/>
            <person name="Feng J."/>
            <person name="Zhang X."/>
        </authorList>
    </citation>
    <scope>NUCLEOTIDE SEQUENCE [LARGE SCALE GENOMIC DNA]</scope>
    <source>
        <strain evidence="1 2">ZX01</strain>
    </source>
</reference>
<evidence type="ECO:0000313" key="2">
    <source>
        <dbReference type="Proteomes" id="UP000054011"/>
    </source>
</evidence>
<sequence>MTTQAVFNNPIGTVAEQRAIVDKQIELIAGAPAGSLIRLSYYYLNDPDFADALIAAHDRGVRVQAIF</sequence>
<dbReference type="EMBL" id="LNSV01000082">
    <property type="protein sequence ID" value="KUH36318.1"/>
    <property type="molecule type" value="Genomic_DNA"/>
</dbReference>
<evidence type="ECO:0000313" key="1">
    <source>
        <dbReference type="EMBL" id="KUH36318.1"/>
    </source>
</evidence>
<protein>
    <recommendedName>
        <fullName evidence="3">Phospholipase D-like domain-containing protein</fullName>
    </recommendedName>
</protein>
<organism evidence="1 2">
    <name type="scientific">Streptomyces kanasensis</name>
    <dbReference type="NCBI Taxonomy" id="936756"/>
    <lineage>
        <taxon>Bacteria</taxon>
        <taxon>Bacillati</taxon>
        <taxon>Actinomycetota</taxon>
        <taxon>Actinomycetes</taxon>
        <taxon>Kitasatosporales</taxon>
        <taxon>Streptomycetaceae</taxon>
        <taxon>Streptomyces</taxon>
    </lineage>
</organism>
<dbReference type="STRING" id="936756.ATE80_24320"/>
<evidence type="ECO:0008006" key="3">
    <source>
        <dbReference type="Google" id="ProtNLM"/>
    </source>
</evidence>
<dbReference type="Gene3D" id="3.30.870.10">
    <property type="entry name" value="Endonuclease Chain A"/>
    <property type="match status" value="1"/>
</dbReference>
<name>A0A117IUV4_9ACTN</name>
<dbReference type="SUPFAM" id="SSF56024">
    <property type="entry name" value="Phospholipase D/nuclease"/>
    <property type="match status" value="1"/>
</dbReference>
<comment type="caution">
    <text evidence="1">The sequence shown here is derived from an EMBL/GenBank/DDBJ whole genome shotgun (WGS) entry which is preliminary data.</text>
</comment>
<dbReference type="AlphaFoldDB" id="A0A117IUV4"/>
<accession>A0A117IUV4</accession>
<gene>
    <name evidence="1" type="ORF">ATE80_24320</name>
</gene>
<proteinExistence type="predicted"/>